<evidence type="ECO:0000256" key="1">
    <source>
        <dbReference type="SAM" id="MobiDB-lite"/>
    </source>
</evidence>
<dbReference type="EMBL" id="CDHN01000003">
    <property type="protein sequence ID" value="CEJ90239.1"/>
    <property type="molecule type" value="Genomic_DNA"/>
</dbReference>
<reference evidence="3 4" key="1">
    <citation type="journal article" date="2015" name="Genome Announc.">
        <title>Draft Genome Sequence and Gene Annotation of the Entomopathogenic Fungus Verticillium hemipterigenum.</title>
        <authorList>
            <person name="Horn F."/>
            <person name="Habel A."/>
            <person name="Scharf D.H."/>
            <person name="Dworschak J."/>
            <person name="Brakhage A.A."/>
            <person name="Guthke R."/>
            <person name="Hertweck C."/>
            <person name="Linde J."/>
        </authorList>
    </citation>
    <scope>NUCLEOTIDE SEQUENCE [LARGE SCALE GENOMIC DNA]</scope>
</reference>
<dbReference type="HOGENOM" id="CLU_032674_1_1_1"/>
<protein>
    <submittedName>
        <fullName evidence="3">Uncharacterized protein</fullName>
    </submittedName>
</protein>
<feature type="compositionally biased region" description="Basic and acidic residues" evidence="1">
    <location>
        <begin position="1"/>
        <end position="26"/>
    </location>
</feature>
<name>A0A0A1T615_9HYPO</name>
<feature type="region of interest" description="Disordered" evidence="1">
    <location>
        <begin position="1"/>
        <end position="89"/>
    </location>
</feature>
<evidence type="ECO:0000256" key="2">
    <source>
        <dbReference type="SAM" id="Phobius"/>
    </source>
</evidence>
<dbReference type="AlphaFoldDB" id="A0A0A1T615"/>
<proteinExistence type="predicted"/>
<feature type="region of interest" description="Disordered" evidence="1">
    <location>
        <begin position="398"/>
        <end position="451"/>
    </location>
</feature>
<keyword evidence="4" id="KW-1185">Reference proteome</keyword>
<accession>A0A0A1T615</accession>
<feature type="compositionally biased region" description="Basic and acidic residues" evidence="1">
    <location>
        <begin position="419"/>
        <end position="428"/>
    </location>
</feature>
<feature type="region of interest" description="Disordered" evidence="1">
    <location>
        <begin position="104"/>
        <end position="168"/>
    </location>
</feature>
<feature type="transmembrane region" description="Helical" evidence="2">
    <location>
        <begin position="274"/>
        <end position="296"/>
    </location>
</feature>
<keyword evidence="2" id="KW-0472">Membrane</keyword>
<dbReference type="OrthoDB" id="5417811at2759"/>
<sequence length="451" mass="49190">MPAGNDRMERVRADLLRRAQAREDMASTRQQQDASYSFAMGAAVPAPLSLPGSRSASPRPSTSSLPDAIANYRQDKPPPRFPAPHPDFAVHGRTLTQQRSLDIVRVGGSGNPGSSANRSGSVPPDAGRGRSSFSSENPGRRGVKVPFALSRDGQTPRRQGRLPHAREAPAVRPIYERNIPIRQVRLPDPPTRAFVRSKLRDVELGDTDNYLSEKGNATTSSKPRKLLFCIPRPESRKVRTALLQSIVSFIFLIGLLGVYAGVTAGGQSGSALPILLLVIMLFSAAFFCYSFTRMCLAVRSHRREMANSSNSSGTHATRHLHRASPVISSAGSSPKVGAGPYAYPHRPIKVTMRSDEEALGSKVMAGRTKATPPAYGLWKESVRLDPTRLYWQRQDEKKGYKGDFESHTPSNDNAPGDANRTDGNEKRRPPSYASDDGVSWVVDGTPRSTRV</sequence>
<keyword evidence="2" id="KW-1133">Transmembrane helix</keyword>
<evidence type="ECO:0000313" key="3">
    <source>
        <dbReference type="EMBL" id="CEJ90239.1"/>
    </source>
</evidence>
<organism evidence="3 4">
    <name type="scientific">[Torrubiella] hemipterigena</name>
    <dbReference type="NCBI Taxonomy" id="1531966"/>
    <lineage>
        <taxon>Eukaryota</taxon>
        <taxon>Fungi</taxon>
        <taxon>Dikarya</taxon>
        <taxon>Ascomycota</taxon>
        <taxon>Pezizomycotina</taxon>
        <taxon>Sordariomycetes</taxon>
        <taxon>Hypocreomycetidae</taxon>
        <taxon>Hypocreales</taxon>
        <taxon>Clavicipitaceae</taxon>
        <taxon>Clavicipitaceae incertae sedis</taxon>
        <taxon>'Torrubiella' clade</taxon>
    </lineage>
</organism>
<gene>
    <name evidence="3" type="ORF">VHEMI06035</name>
</gene>
<dbReference type="Proteomes" id="UP000039046">
    <property type="component" value="Unassembled WGS sequence"/>
</dbReference>
<evidence type="ECO:0000313" key="4">
    <source>
        <dbReference type="Proteomes" id="UP000039046"/>
    </source>
</evidence>
<keyword evidence="2" id="KW-0812">Transmembrane</keyword>
<feature type="transmembrane region" description="Helical" evidence="2">
    <location>
        <begin position="241"/>
        <end position="262"/>
    </location>
</feature>
<feature type="compositionally biased region" description="Low complexity" evidence="1">
    <location>
        <begin position="45"/>
        <end position="66"/>
    </location>
</feature>